<dbReference type="EMBL" id="UZAK01000376">
    <property type="protein sequence ID" value="VDO62224.1"/>
    <property type="molecule type" value="Genomic_DNA"/>
</dbReference>
<protein>
    <submittedName>
        <fullName evidence="3">GTP-binding protein HSR1</fullName>
    </submittedName>
</protein>
<gene>
    <name evidence="1" type="ORF">SCUD_LOCUS547</name>
</gene>
<evidence type="ECO:0000313" key="3">
    <source>
        <dbReference type="WBParaSite" id="SCUD_0000054601-mRNA-1"/>
    </source>
</evidence>
<dbReference type="AlphaFoldDB" id="A0A183JCY8"/>
<accession>A0A183JCY8</accession>
<reference evidence="1 2" key="2">
    <citation type="submission" date="2018-11" db="EMBL/GenBank/DDBJ databases">
        <authorList>
            <consortium name="Pathogen Informatics"/>
        </authorList>
    </citation>
    <scope>NUCLEOTIDE SEQUENCE [LARGE SCALE GENOMIC DNA]</scope>
    <source>
        <strain evidence="1">Dakar</strain>
        <strain evidence="2">Dakar, Senegal</strain>
    </source>
</reference>
<name>A0A183JCY8_9TREM</name>
<dbReference type="Proteomes" id="UP000279833">
    <property type="component" value="Unassembled WGS sequence"/>
</dbReference>
<proteinExistence type="predicted"/>
<sequence length="54" mass="6310">MDKEGKTITEIQEQRNRWKEHFEKLLNRPASLNPTNIEAAHTDLLIDVTPPKIE</sequence>
<evidence type="ECO:0000313" key="2">
    <source>
        <dbReference type="Proteomes" id="UP000279833"/>
    </source>
</evidence>
<dbReference type="WBParaSite" id="SCUD_0000054601-mRNA-1">
    <property type="protein sequence ID" value="SCUD_0000054601-mRNA-1"/>
    <property type="gene ID" value="SCUD_0000054601"/>
</dbReference>
<keyword evidence="2" id="KW-1185">Reference proteome</keyword>
<organism evidence="3">
    <name type="scientific">Schistosoma curassoni</name>
    <dbReference type="NCBI Taxonomy" id="6186"/>
    <lineage>
        <taxon>Eukaryota</taxon>
        <taxon>Metazoa</taxon>
        <taxon>Spiralia</taxon>
        <taxon>Lophotrochozoa</taxon>
        <taxon>Platyhelminthes</taxon>
        <taxon>Trematoda</taxon>
        <taxon>Digenea</taxon>
        <taxon>Strigeidida</taxon>
        <taxon>Schistosomatoidea</taxon>
        <taxon>Schistosomatidae</taxon>
        <taxon>Schistosoma</taxon>
    </lineage>
</organism>
<evidence type="ECO:0000313" key="1">
    <source>
        <dbReference type="EMBL" id="VDO62224.1"/>
    </source>
</evidence>
<reference evidence="3" key="1">
    <citation type="submission" date="2016-06" db="UniProtKB">
        <authorList>
            <consortium name="WormBaseParasite"/>
        </authorList>
    </citation>
    <scope>IDENTIFICATION</scope>
</reference>